<dbReference type="InterPro" id="IPR001173">
    <property type="entry name" value="Glyco_trans_2-like"/>
</dbReference>
<sequence>MIRNRLILLCLIILIFIFIWITITLFFFIINDNYENTIEYKMLKENDDTFNGHKVQVVVGHYIGSPIPKSKINYTYEELNSNSYNPQKGYGSNGLSVHLNKKQQLLGKHLFEINQFNLVASDLIAANRSLPDQRRRQCRKIKYDENNLPDTSVIIVYHNEAYSTLIRTITSVINRSPSKLLKEIILVDDFSSRLFLKKELEDFVIKQPIKIKILRSKKRVGLIKARLMGANEATAKVLTFLDSHCECTIGWLEPLLQRIKDDRRNVPCPVIDVINDETFSYQKGIDIFRGGFNWNLQFRWYSISSKDAKERKNSIAPIPTPTMAGGLFSIDRNYFFEMGSYDINLDIWGGENIEMSFRIWQCFGRIEIILCSRVGHIFRKNSPHDFPEGKSSNAVIFENLARVAEVWMDDWKHLFYKTNKFAKNISKKIDISDRVELRKQLRCRNFEWYLKNIWPDHFLPMIIHGESLEYRKESCLHWHTVSKGFRKPKMHNCSMINFDSTEMWLINQKGQIRSDENVCLSASLVTGSDTIYELQIKECMDYDIEYWKFDTTYNNFVHLKSKLCLDKPSKIQFNANANVIQSSDELIPKISKCNYQKDQEWSIIDYRWKD</sequence>
<evidence type="ECO:0000256" key="3">
    <source>
        <dbReference type="ARBA" id="ARBA00004922"/>
    </source>
</evidence>
<evidence type="ECO:0000256" key="8">
    <source>
        <dbReference type="ARBA" id="ARBA00022723"/>
    </source>
</evidence>
<keyword evidence="21" id="KW-1185">Reference proteome</keyword>
<comment type="cofactor">
    <cofactor evidence="1 17">
        <name>Mn(2+)</name>
        <dbReference type="ChEBI" id="CHEBI:29035"/>
    </cofactor>
</comment>
<evidence type="ECO:0000313" key="23">
    <source>
        <dbReference type="WormBase" id="SRAE_2000031600"/>
    </source>
</evidence>
<keyword evidence="12 17" id="KW-0333">Golgi apparatus</keyword>
<evidence type="ECO:0000256" key="7">
    <source>
        <dbReference type="ARBA" id="ARBA00022692"/>
    </source>
</evidence>
<dbReference type="PANTHER" id="PTHR11675">
    <property type="entry name" value="N-ACETYLGALACTOSAMINYLTRANSFERASE"/>
    <property type="match status" value="1"/>
</dbReference>
<keyword evidence="5 17" id="KW-0328">Glycosyltransferase</keyword>
<dbReference type="UniPathway" id="UPA00378"/>
<dbReference type="InterPro" id="IPR045885">
    <property type="entry name" value="GalNAc-T"/>
</dbReference>
<dbReference type="Pfam" id="PF00535">
    <property type="entry name" value="Glycos_transf_2"/>
    <property type="match status" value="1"/>
</dbReference>
<dbReference type="Proteomes" id="UP000035682">
    <property type="component" value="Unplaced"/>
</dbReference>
<reference evidence="22" key="2">
    <citation type="submission" date="2020-12" db="UniProtKB">
        <authorList>
            <consortium name="WormBaseParasite"/>
        </authorList>
    </citation>
    <scope>IDENTIFICATION</scope>
</reference>
<comment type="subcellular location">
    <subcellularLocation>
        <location evidence="2 17">Golgi apparatus membrane</location>
        <topology evidence="2 17">Single-pass type II membrane protein</topology>
    </subcellularLocation>
</comment>
<dbReference type="RefSeq" id="XP_024504839.1">
    <property type="nucleotide sequence ID" value="XM_024651131.1"/>
</dbReference>
<evidence type="ECO:0000256" key="5">
    <source>
        <dbReference type="ARBA" id="ARBA00022676"/>
    </source>
</evidence>
<evidence type="ECO:0000313" key="21">
    <source>
        <dbReference type="Proteomes" id="UP000035682"/>
    </source>
</evidence>
<evidence type="ECO:0000256" key="9">
    <source>
        <dbReference type="ARBA" id="ARBA00022734"/>
    </source>
</evidence>
<keyword evidence="6 17" id="KW-0808">Transferase</keyword>
<evidence type="ECO:0000256" key="15">
    <source>
        <dbReference type="ARBA" id="ARBA00023180"/>
    </source>
</evidence>
<keyword evidence="10" id="KW-0735">Signal-anchor</keyword>
<dbReference type="WormBase" id="SRAE_2000031600">
    <property type="protein sequence ID" value="SRP07684"/>
    <property type="gene ID" value="WBGene00260509"/>
</dbReference>
<dbReference type="SUPFAM" id="SSF50370">
    <property type="entry name" value="Ricin B-like lectins"/>
    <property type="match status" value="1"/>
</dbReference>
<protein>
    <recommendedName>
        <fullName evidence="17">Polypeptide N-acetylgalactosaminyltransferase</fullName>
        <ecNumber evidence="17">2.4.1.-</ecNumber>
    </recommendedName>
    <alternativeName>
        <fullName evidence="17">Protein-UDP acetylgalactosaminyltransferase</fullName>
    </alternativeName>
</protein>
<dbReference type="Pfam" id="PF00652">
    <property type="entry name" value="Ricin_B_lectin"/>
    <property type="match status" value="1"/>
</dbReference>
<keyword evidence="8" id="KW-0479">Metal-binding</keyword>
<dbReference type="PROSITE" id="PS50231">
    <property type="entry name" value="RICIN_B_LECTIN"/>
    <property type="match status" value="1"/>
</dbReference>
<evidence type="ECO:0000256" key="17">
    <source>
        <dbReference type="RuleBase" id="RU361242"/>
    </source>
</evidence>
<dbReference type="GO" id="GO:0006493">
    <property type="term" value="P:protein O-linked glycosylation"/>
    <property type="evidence" value="ECO:0007669"/>
    <property type="project" value="TreeGrafter"/>
</dbReference>
<dbReference type="Gene3D" id="2.80.10.50">
    <property type="match status" value="1"/>
</dbReference>
<dbReference type="OrthoDB" id="5988548at2759"/>
<evidence type="ECO:0000256" key="16">
    <source>
        <dbReference type="ARBA" id="ARBA00023211"/>
    </source>
</evidence>
<dbReference type="eggNOG" id="KOG3736">
    <property type="taxonomic scope" value="Eukaryota"/>
</dbReference>
<dbReference type="EC" id="2.4.1.-" evidence="17"/>
<evidence type="ECO:0000256" key="14">
    <source>
        <dbReference type="ARBA" id="ARBA00023157"/>
    </source>
</evidence>
<dbReference type="GeneID" id="36378003"/>
<evidence type="ECO:0000256" key="13">
    <source>
        <dbReference type="ARBA" id="ARBA00023136"/>
    </source>
</evidence>
<dbReference type="OMA" id="TDEHLCL"/>
<dbReference type="InterPro" id="IPR029044">
    <property type="entry name" value="Nucleotide-diphossugar_trans"/>
</dbReference>
<accession>A0A090MXL4</accession>
<comment type="pathway">
    <text evidence="3 17">Protein modification; protein glycosylation.</text>
</comment>
<proteinExistence type="inferred from homology"/>
<evidence type="ECO:0000256" key="11">
    <source>
        <dbReference type="ARBA" id="ARBA00022989"/>
    </source>
</evidence>
<evidence type="ECO:0000256" key="2">
    <source>
        <dbReference type="ARBA" id="ARBA00004323"/>
    </source>
</evidence>
<dbReference type="CDD" id="cd02510">
    <property type="entry name" value="pp-GalNAc-T"/>
    <property type="match status" value="1"/>
</dbReference>
<keyword evidence="11 17" id="KW-1133">Transmembrane helix</keyword>
<dbReference type="GO" id="GO:0030246">
    <property type="term" value="F:carbohydrate binding"/>
    <property type="evidence" value="ECO:0007669"/>
    <property type="project" value="UniProtKB-KW"/>
</dbReference>
<feature type="domain" description="Ricin B lectin" evidence="19">
    <location>
        <begin position="473"/>
        <end position="578"/>
    </location>
</feature>
<keyword evidence="9 17" id="KW-0430">Lectin</keyword>
<keyword evidence="13 17" id="KW-0472">Membrane</keyword>
<dbReference type="CTD" id="36378003"/>
<evidence type="ECO:0000259" key="19">
    <source>
        <dbReference type="Pfam" id="PF00652"/>
    </source>
</evidence>
<dbReference type="GO" id="GO:0000139">
    <property type="term" value="C:Golgi membrane"/>
    <property type="evidence" value="ECO:0007669"/>
    <property type="project" value="UniProtKB-SubCell"/>
</dbReference>
<evidence type="ECO:0000256" key="6">
    <source>
        <dbReference type="ARBA" id="ARBA00022679"/>
    </source>
</evidence>
<comment type="similarity">
    <text evidence="4 17">Belongs to the glycosyltransferase 2 family. GalNAc-T subfamily.</text>
</comment>
<dbReference type="FunFam" id="3.90.550.10:FF:000021">
    <property type="entry name" value="Polypeptide N-acetylgalactosaminyltransferase"/>
    <property type="match status" value="1"/>
</dbReference>
<keyword evidence="15" id="KW-0325">Glycoprotein</keyword>
<evidence type="ECO:0000256" key="4">
    <source>
        <dbReference type="ARBA" id="ARBA00005680"/>
    </source>
</evidence>
<organism evidence="20">
    <name type="scientific">Strongyloides ratti</name>
    <name type="common">Parasitic roundworm</name>
    <dbReference type="NCBI Taxonomy" id="34506"/>
    <lineage>
        <taxon>Eukaryota</taxon>
        <taxon>Metazoa</taxon>
        <taxon>Ecdysozoa</taxon>
        <taxon>Nematoda</taxon>
        <taxon>Chromadorea</taxon>
        <taxon>Rhabditida</taxon>
        <taxon>Tylenchina</taxon>
        <taxon>Panagrolaimomorpha</taxon>
        <taxon>Strongyloidoidea</taxon>
        <taxon>Strongyloididae</taxon>
        <taxon>Strongyloides</taxon>
    </lineage>
</organism>
<evidence type="ECO:0000256" key="1">
    <source>
        <dbReference type="ARBA" id="ARBA00001936"/>
    </source>
</evidence>
<dbReference type="EMBL" id="LN609529">
    <property type="protein sequence ID" value="CEF65639.1"/>
    <property type="molecule type" value="Genomic_DNA"/>
</dbReference>
<evidence type="ECO:0000256" key="10">
    <source>
        <dbReference type="ARBA" id="ARBA00022968"/>
    </source>
</evidence>
<keyword evidence="7 17" id="KW-0812">Transmembrane</keyword>
<feature type="transmembrane region" description="Helical" evidence="17">
    <location>
        <begin position="7"/>
        <end position="30"/>
    </location>
</feature>
<dbReference type="InterPro" id="IPR035992">
    <property type="entry name" value="Ricin_B-like_lectins"/>
</dbReference>
<gene>
    <name evidence="20 22 23" type="ORF">SRAE_2000031600</name>
</gene>
<dbReference type="STRING" id="34506.A0A090MXL4"/>
<dbReference type="PANTHER" id="PTHR11675:SF118">
    <property type="entry name" value="POLYPEPTIDE N-ACETYLGALACTOSAMINYLTRANSFERASE 3"/>
    <property type="match status" value="1"/>
</dbReference>
<dbReference type="InterPro" id="IPR000772">
    <property type="entry name" value="Ricin_B_lectin"/>
</dbReference>
<keyword evidence="14 17" id="KW-1015">Disulfide bond</keyword>
<keyword evidence="16 17" id="KW-0464">Manganese</keyword>
<reference evidence="20 21" key="1">
    <citation type="submission" date="2014-09" db="EMBL/GenBank/DDBJ databases">
        <authorList>
            <person name="Martin A.A."/>
        </authorList>
    </citation>
    <scope>NUCLEOTIDE SEQUENCE</scope>
    <source>
        <strain evidence="21">ED321</strain>
        <strain evidence="20">ED321 Heterogonic</strain>
    </source>
</reference>
<evidence type="ECO:0000256" key="12">
    <source>
        <dbReference type="ARBA" id="ARBA00023034"/>
    </source>
</evidence>
<dbReference type="SUPFAM" id="SSF53448">
    <property type="entry name" value="Nucleotide-diphospho-sugar transferases"/>
    <property type="match status" value="1"/>
</dbReference>
<feature type="domain" description="Glycosyltransferase 2-like" evidence="18">
    <location>
        <begin position="152"/>
        <end position="335"/>
    </location>
</feature>
<dbReference type="Gene3D" id="3.90.550.10">
    <property type="entry name" value="Spore Coat Polysaccharide Biosynthesis Protein SpsA, Chain A"/>
    <property type="match status" value="1"/>
</dbReference>
<evidence type="ECO:0000313" key="22">
    <source>
        <dbReference type="WBParaSite" id="SRAE_2000031600.1"/>
    </source>
</evidence>
<dbReference type="GO" id="GO:0046872">
    <property type="term" value="F:metal ion binding"/>
    <property type="evidence" value="ECO:0007669"/>
    <property type="project" value="UniProtKB-KW"/>
</dbReference>
<evidence type="ECO:0000259" key="18">
    <source>
        <dbReference type="Pfam" id="PF00535"/>
    </source>
</evidence>
<evidence type="ECO:0000313" key="20">
    <source>
        <dbReference type="EMBL" id="CEF65639.1"/>
    </source>
</evidence>
<dbReference type="WBParaSite" id="SRAE_2000031600.1">
    <property type="protein sequence ID" value="SRAE_2000031600.1"/>
    <property type="gene ID" value="WBGene00260509"/>
</dbReference>
<dbReference type="GO" id="GO:0004653">
    <property type="term" value="F:polypeptide N-acetylgalactosaminyltransferase activity"/>
    <property type="evidence" value="ECO:0007669"/>
    <property type="project" value="TreeGrafter"/>
</dbReference>
<dbReference type="AlphaFoldDB" id="A0A090MXL4"/>
<name>A0A090MXL4_STRRB</name>